<accession>A0A942YB48</accession>
<evidence type="ECO:0000256" key="2">
    <source>
        <dbReference type="ARBA" id="ARBA00005278"/>
    </source>
</evidence>
<evidence type="ECO:0000256" key="3">
    <source>
        <dbReference type="ARBA" id="ARBA00023136"/>
    </source>
</evidence>
<dbReference type="EMBL" id="JAGYPE010000005">
    <property type="protein sequence ID" value="MBS4185302.1"/>
    <property type="molecule type" value="Genomic_DNA"/>
</dbReference>
<dbReference type="PANTHER" id="PTHR22550">
    <property type="entry name" value="SPORE GERMINATION PROTEIN"/>
    <property type="match status" value="1"/>
</dbReference>
<proteinExistence type="inferred from homology"/>
<gene>
    <name evidence="7" type="ORF">KHB02_021470</name>
    <name evidence="6" type="ORF">KHB02_28360</name>
</gene>
<feature type="transmembrane region" description="Helical" evidence="5">
    <location>
        <begin position="419"/>
        <end position="443"/>
    </location>
</feature>
<name>A0A942YB48_9BACI</name>
<dbReference type="RefSeq" id="WP_213145119.1">
    <property type="nucleotide sequence ID" value="NZ_JAGYPE020000049.1"/>
</dbReference>
<keyword evidence="5" id="KW-0812">Transmembrane</keyword>
<comment type="caution">
    <text evidence="6">The sequence shown here is derived from an EMBL/GenBank/DDBJ whole genome shotgun (WGS) entry which is preliminary data.</text>
</comment>
<dbReference type="GO" id="GO:0009847">
    <property type="term" value="P:spore germination"/>
    <property type="evidence" value="ECO:0007669"/>
    <property type="project" value="UniProtKB-UniRule"/>
</dbReference>
<evidence type="ECO:0000313" key="8">
    <source>
        <dbReference type="Proteomes" id="UP000677265"/>
    </source>
</evidence>
<dbReference type="InterPro" id="IPR004995">
    <property type="entry name" value="Spore_Ger"/>
</dbReference>
<dbReference type="PANTHER" id="PTHR22550:SF5">
    <property type="entry name" value="LEUCINE ZIPPER PROTEIN 4"/>
    <property type="match status" value="1"/>
</dbReference>
<comment type="similarity">
    <text evidence="2 4">Belongs to the GerABKA family.</text>
</comment>
<sequence length="504" mass="57003">MFKWKKESKSQEEFKAHSLYIDELKVQLKNELLYSDITFRHLKKNGNRIVFCFLESLIDKSSLDEFILAPIQNNEKIECSVQGLTQVLPLSVLTVTNQLSEVVSGLIEGNVYIYVEGDPYGLLTNLSKTVERGVEKPETESNVYGPKISFTESLVSNMNILRNNLKDPNLCMQDLVVGKRVKTKAKLVYIQGIADEELVTTLKQRISELEIDYVPGNTVLGHLIENNSWSVFPQLMTTELPDRISIALYRGKVAVLMDRSPDCLYGPTTFFSYFESTEDVYMRWNMGLFLRVLRLTALFLSVLLTPAYVAVLTYHYEVIPSPMLVTLGESRSKVPFPPVFETLLLEFVIELLREAGARLPTKVGQTIGIVGGIVIGQAAVQAGFTSNILIIMIALSALGSFTTPSYLMGTAIRMIRFPIIIIAGIWGGIGIMVAFCFFIIHLLRLETLGKPYLSPVYPLQWRDLGYSFFLVPYQYLTKRPQTNKPLDKERFSEKKAKLKKDIDE</sequence>
<keyword evidence="5" id="KW-1133">Transmembrane helix</keyword>
<dbReference type="PIRSF" id="PIRSF005690">
    <property type="entry name" value="GerBA"/>
    <property type="match status" value="1"/>
</dbReference>
<dbReference type="InterPro" id="IPR050768">
    <property type="entry name" value="UPF0353/GerABKA_families"/>
</dbReference>
<comment type="subcellular location">
    <subcellularLocation>
        <location evidence="4">Cell membrane</location>
    </subcellularLocation>
    <subcellularLocation>
        <location evidence="1">Membrane</location>
        <topology evidence="1">Multi-pass membrane protein</topology>
    </subcellularLocation>
</comment>
<feature type="transmembrane region" description="Helical" evidence="5">
    <location>
        <begin position="388"/>
        <end position="407"/>
    </location>
</feature>
<evidence type="ECO:0000256" key="1">
    <source>
        <dbReference type="ARBA" id="ARBA00004141"/>
    </source>
</evidence>
<dbReference type="AlphaFoldDB" id="A0A942YB48"/>
<keyword evidence="3 4" id="KW-0472">Membrane</keyword>
<dbReference type="Proteomes" id="UP000677265">
    <property type="component" value="Unassembled WGS sequence"/>
</dbReference>
<reference evidence="6" key="1">
    <citation type="submission" date="2021-05" db="EMBL/GenBank/DDBJ databases">
        <title>Novel Bacillus species.</title>
        <authorList>
            <person name="Liu G."/>
        </authorList>
    </citation>
    <scope>NUCLEOTIDE SEQUENCE</scope>
    <source>
        <strain evidence="6 8">FJAT-50051</strain>
    </source>
</reference>
<evidence type="ECO:0000256" key="5">
    <source>
        <dbReference type="SAM" id="Phobius"/>
    </source>
</evidence>
<dbReference type="Pfam" id="PF03323">
    <property type="entry name" value="GerA"/>
    <property type="match status" value="1"/>
</dbReference>
<feature type="transmembrane region" description="Helical" evidence="5">
    <location>
        <begin position="292"/>
        <end position="314"/>
    </location>
</feature>
<keyword evidence="8" id="KW-1185">Reference proteome</keyword>
<dbReference type="EMBL" id="JAGYPE020000049">
    <property type="protein sequence ID" value="MCH6268102.1"/>
    <property type="molecule type" value="Genomic_DNA"/>
</dbReference>
<protein>
    <submittedName>
        <fullName evidence="6">Spore germination protein</fullName>
    </submittedName>
</protein>
<evidence type="ECO:0000313" key="6">
    <source>
        <dbReference type="EMBL" id="MBS4185302.1"/>
    </source>
</evidence>
<evidence type="ECO:0000313" key="7">
    <source>
        <dbReference type="EMBL" id="MCH6268102.1"/>
    </source>
</evidence>
<organism evidence="6">
    <name type="scientific">Neobacillus citreus</name>
    <dbReference type="NCBI Taxonomy" id="2833578"/>
    <lineage>
        <taxon>Bacteria</taxon>
        <taxon>Bacillati</taxon>
        <taxon>Bacillota</taxon>
        <taxon>Bacilli</taxon>
        <taxon>Bacillales</taxon>
        <taxon>Bacillaceae</taxon>
        <taxon>Neobacillus</taxon>
    </lineage>
</organism>
<dbReference type="GO" id="GO:0005886">
    <property type="term" value="C:plasma membrane"/>
    <property type="evidence" value="ECO:0007669"/>
    <property type="project" value="UniProtKB-SubCell"/>
</dbReference>
<evidence type="ECO:0000256" key="4">
    <source>
        <dbReference type="PIRNR" id="PIRNR005690"/>
    </source>
</evidence>